<protein>
    <submittedName>
        <fullName evidence="3">Uncharacterized protein</fullName>
    </submittedName>
</protein>
<evidence type="ECO:0000256" key="1">
    <source>
        <dbReference type="SAM" id="MobiDB-lite"/>
    </source>
</evidence>
<feature type="compositionally biased region" description="Low complexity" evidence="1">
    <location>
        <begin position="391"/>
        <end position="414"/>
    </location>
</feature>
<feature type="transmembrane region" description="Helical" evidence="2">
    <location>
        <begin position="135"/>
        <end position="154"/>
    </location>
</feature>
<evidence type="ECO:0000313" key="3">
    <source>
        <dbReference type="EMBL" id="KIY96798.1"/>
    </source>
</evidence>
<feature type="non-terminal residue" evidence="3">
    <location>
        <position position="755"/>
    </location>
</feature>
<dbReference type="KEGG" id="mng:MNEG_11162"/>
<feature type="transmembrane region" description="Helical" evidence="2">
    <location>
        <begin position="282"/>
        <end position="300"/>
    </location>
</feature>
<feature type="transmembrane region" description="Helical" evidence="2">
    <location>
        <begin position="495"/>
        <end position="512"/>
    </location>
</feature>
<keyword evidence="4" id="KW-1185">Reference proteome</keyword>
<feature type="transmembrane region" description="Helical" evidence="2">
    <location>
        <begin position="224"/>
        <end position="247"/>
    </location>
</feature>
<evidence type="ECO:0000256" key="2">
    <source>
        <dbReference type="SAM" id="Phobius"/>
    </source>
</evidence>
<keyword evidence="2" id="KW-1133">Transmembrane helix</keyword>
<feature type="region of interest" description="Disordered" evidence="1">
    <location>
        <begin position="387"/>
        <end position="414"/>
    </location>
</feature>
<feature type="compositionally biased region" description="Pro residues" evidence="1">
    <location>
        <begin position="477"/>
        <end position="486"/>
    </location>
</feature>
<feature type="transmembrane region" description="Helical" evidence="2">
    <location>
        <begin position="524"/>
        <end position="550"/>
    </location>
</feature>
<dbReference type="AlphaFoldDB" id="A0A0D2KM36"/>
<keyword evidence="2" id="KW-0812">Transmembrane</keyword>
<feature type="transmembrane region" description="Helical" evidence="2">
    <location>
        <begin position="79"/>
        <end position="100"/>
    </location>
</feature>
<dbReference type="Proteomes" id="UP000054498">
    <property type="component" value="Unassembled WGS sequence"/>
</dbReference>
<feature type="compositionally biased region" description="Low complexity" evidence="1">
    <location>
        <begin position="454"/>
        <end position="476"/>
    </location>
</feature>
<proteinExistence type="predicted"/>
<feature type="transmembrane region" description="Helical" evidence="2">
    <location>
        <begin position="571"/>
        <end position="592"/>
    </location>
</feature>
<feature type="transmembrane region" description="Helical" evidence="2">
    <location>
        <begin position="253"/>
        <end position="270"/>
    </location>
</feature>
<reference evidence="3 4" key="1">
    <citation type="journal article" date="2013" name="BMC Genomics">
        <title>Reconstruction of the lipid metabolism for the microalga Monoraphidium neglectum from its genome sequence reveals characteristics suitable for biofuel production.</title>
        <authorList>
            <person name="Bogen C."/>
            <person name="Al-Dilaimi A."/>
            <person name="Albersmeier A."/>
            <person name="Wichmann J."/>
            <person name="Grundmann M."/>
            <person name="Rupp O."/>
            <person name="Lauersen K.J."/>
            <person name="Blifernez-Klassen O."/>
            <person name="Kalinowski J."/>
            <person name="Goesmann A."/>
            <person name="Mussgnug J.H."/>
            <person name="Kruse O."/>
        </authorList>
    </citation>
    <scope>NUCLEOTIDE SEQUENCE [LARGE SCALE GENOMIC DNA]</scope>
    <source>
        <strain evidence="3 4">SAG 48.87</strain>
    </source>
</reference>
<keyword evidence="2" id="KW-0472">Membrane</keyword>
<accession>A0A0D2KM36</accession>
<name>A0A0D2KM36_9CHLO</name>
<dbReference type="EMBL" id="KK102839">
    <property type="protein sequence ID" value="KIY96798.1"/>
    <property type="molecule type" value="Genomic_DNA"/>
</dbReference>
<sequence>MDPDLWHAVAAAAPQGAEATARRPGAGAAGVLAAAATLLVAYVHNSLAGAVSLLFFFAWAALCISTPYAARATARHRGVWAAAASWSSLLLAAQASLQILDRARLLPRPGDGGAWALWLQAAGLGRLQGGSPLELLLLFGAPLLCLAAAAAASGEARLLLAAMRSAPLLPQAAPPQGGRSNGACGVGNGEAPTSAAVAAPARHATSYSGDAGAAWRAPAISVPLLVGVPFSNTGVLLSAALLAAALLWPSLPGLPYVGAIVWGLCQWAAGRGAWVGSAAAPVALQAWCGAHILLLYLAQIPEGFLPSLDAPRAWLGLYNVYNCGDVTPSPNSGGGGSGGDAPAAAPPCTVQLLHFVSLHLLFVALGAYASLTRQPLYQRLRREDEERRAAAKAAAPRGRGSGGRADAAASRAAADAGALREPLLSEGSAETPAAQLMLGGSPGGGPAPHPEAPSPLGASPRGRPSPAASAPVQPRQPGAPPVPPPPLHWSQQASVFLEVLLPALAAALEYAASSLLSTPAAAGIAMAALSMVQVSVLGGLTLLVAVWSLLAPGRGASAGGAALRRASPALAAFYMAWLVDAYVAVALGGLVRAPVEVVSLGVWGFKDAAAPAAAQLLLQLLATLAVAGLCRAHSTAPAAAAAATAAADVPAGPSALPTSTRAAAGACGRSSDPSEAVATATAVAAAAADVAEVGGGGGGAIASRSASMAASDILHLLSFRGEQRASSDGGAVAPARAGVEDEDSVRALWEATVTG</sequence>
<feature type="transmembrane region" description="Helical" evidence="2">
    <location>
        <begin position="25"/>
        <end position="44"/>
    </location>
</feature>
<dbReference type="GeneID" id="25728397"/>
<feature type="transmembrane region" description="Helical" evidence="2">
    <location>
        <begin position="352"/>
        <end position="371"/>
    </location>
</feature>
<organism evidence="3 4">
    <name type="scientific">Monoraphidium neglectum</name>
    <dbReference type="NCBI Taxonomy" id="145388"/>
    <lineage>
        <taxon>Eukaryota</taxon>
        <taxon>Viridiplantae</taxon>
        <taxon>Chlorophyta</taxon>
        <taxon>core chlorophytes</taxon>
        <taxon>Chlorophyceae</taxon>
        <taxon>CS clade</taxon>
        <taxon>Sphaeropleales</taxon>
        <taxon>Selenastraceae</taxon>
        <taxon>Monoraphidium</taxon>
    </lineage>
</organism>
<feature type="region of interest" description="Disordered" evidence="1">
    <location>
        <begin position="434"/>
        <end position="486"/>
    </location>
</feature>
<gene>
    <name evidence="3" type="ORF">MNEG_11162</name>
</gene>
<feature type="transmembrane region" description="Helical" evidence="2">
    <location>
        <begin position="612"/>
        <end position="630"/>
    </location>
</feature>
<feature type="transmembrane region" description="Helical" evidence="2">
    <location>
        <begin position="50"/>
        <end position="70"/>
    </location>
</feature>
<evidence type="ECO:0000313" key="4">
    <source>
        <dbReference type="Proteomes" id="UP000054498"/>
    </source>
</evidence>
<dbReference type="RefSeq" id="XP_013895818.1">
    <property type="nucleotide sequence ID" value="XM_014040364.1"/>
</dbReference>